<evidence type="ECO:0008006" key="4">
    <source>
        <dbReference type="Google" id="ProtNLM"/>
    </source>
</evidence>
<accession>A0ABU7AVM7</accession>
<feature type="chain" id="PRO_5046866650" description="Transposase" evidence="1">
    <location>
        <begin position="21"/>
        <end position="110"/>
    </location>
</feature>
<reference evidence="2 3" key="1">
    <citation type="submission" date="2021-07" db="EMBL/GenBank/DDBJ databases">
        <authorList>
            <person name="Palmer J.M."/>
        </authorList>
    </citation>
    <scope>NUCLEOTIDE SEQUENCE [LARGE SCALE GENOMIC DNA]</scope>
    <source>
        <strain evidence="2 3">AT_MEX2019</strain>
        <tissue evidence="2">Muscle</tissue>
    </source>
</reference>
<sequence length="110" mass="12033">MALIVFLDLPKNLMILVSFGVNFCLIAQDSCPVCGDKFASEMVPLHGRSDINVTQIYLDIYSQKNIKCFCSNKLPPVSQEEGLGFISQPALVTKLICLVSVSVDLPLICP</sequence>
<feature type="signal peptide" evidence="1">
    <location>
        <begin position="1"/>
        <end position="20"/>
    </location>
</feature>
<evidence type="ECO:0000256" key="1">
    <source>
        <dbReference type="SAM" id="SignalP"/>
    </source>
</evidence>
<keyword evidence="3" id="KW-1185">Reference proteome</keyword>
<comment type="caution">
    <text evidence="2">The sequence shown here is derived from an EMBL/GenBank/DDBJ whole genome shotgun (WGS) entry which is preliminary data.</text>
</comment>
<name>A0ABU7AVM7_9TELE</name>
<proteinExistence type="predicted"/>
<evidence type="ECO:0000313" key="2">
    <source>
        <dbReference type="EMBL" id="MED6242306.1"/>
    </source>
</evidence>
<evidence type="ECO:0000313" key="3">
    <source>
        <dbReference type="Proteomes" id="UP001345963"/>
    </source>
</evidence>
<dbReference type="EMBL" id="JAHUTI010030791">
    <property type="protein sequence ID" value="MED6242306.1"/>
    <property type="molecule type" value="Genomic_DNA"/>
</dbReference>
<keyword evidence="1" id="KW-0732">Signal</keyword>
<protein>
    <recommendedName>
        <fullName evidence="4">Transposase</fullName>
    </recommendedName>
</protein>
<dbReference type="Proteomes" id="UP001345963">
    <property type="component" value="Unassembled WGS sequence"/>
</dbReference>
<gene>
    <name evidence="2" type="ORF">ATANTOWER_002784</name>
</gene>
<organism evidence="2 3">
    <name type="scientific">Ataeniobius toweri</name>
    <dbReference type="NCBI Taxonomy" id="208326"/>
    <lineage>
        <taxon>Eukaryota</taxon>
        <taxon>Metazoa</taxon>
        <taxon>Chordata</taxon>
        <taxon>Craniata</taxon>
        <taxon>Vertebrata</taxon>
        <taxon>Euteleostomi</taxon>
        <taxon>Actinopterygii</taxon>
        <taxon>Neopterygii</taxon>
        <taxon>Teleostei</taxon>
        <taxon>Neoteleostei</taxon>
        <taxon>Acanthomorphata</taxon>
        <taxon>Ovalentaria</taxon>
        <taxon>Atherinomorphae</taxon>
        <taxon>Cyprinodontiformes</taxon>
        <taxon>Goodeidae</taxon>
        <taxon>Ataeniobius</taxon>
    </lineage>
</organism>